<evidence type="ECO:0000256" key="8">
    <source>
        <dbReference type="ARBA" id="ARBA00029924"/>
    </source>
</evidence>
<dbReference type="NCBIfam" id="TIGR00690">
    <property type="entry name" value="rpoZ"/>
    <property type="match status" value="1"/>
</dbReference>
<evidence type="ECO:0000256" key="6">
    <source>
        <dbReference type="ARBA" id="ARBA00022695"/>
    </source>
</evidence>
<sequence length="166" mass="17739">MARVTVEDCIVKVPNRFELVMLAGQRSRDISAGAPLTMERDNDKNPVVALREIAEETVAVPDLKAHLIQSLQKHVEIDEPERDDFDALAGEVAEEAGEADSAAEIEADALTVHEDGEDSQPMAQEAGDAGDADGFEDASAAEIAAEDFEPAPETAPEAAPETEDDR</sequence>
<dbReference type="Pfam" id="PF01192">
    <property type="entry name" value="RNA_pol_Rpb6"/>
    <property type="match status" value="1"/>
</dbReference>
<dbReference type="EMBL" id="FNCV01000003">
    <property type="protein sequence ID" value="SDG97498.1"/>
    <property type="molecule type" value="Genomic_DNA"/>
</dbReference>
<dbReference type="STRING" id="83401.SAMN05421742_103345"/>
<dbReference type="AlphaFoldDB" id="A0A1G7YLU4"/>
<dbReference type="InterPro" id="IPR006110">
    <property type="entry name" value="Pol_omega/Rpo6/RPB6"/>
</dbReference>
<dbReference type="PANTHER" id="PTHR34476:SF1">
    <property type="entry name" value="DNA-DIRECTED RNA POLYMERASE SUBUNIT OMEGA"/>
    <property type="match status" value="1"/>
</dbReference>
<protein>
    <recommendedName>
        <fullName evidence="3 11">DNA-directed RNA polymerase subunit omega</fullName>
        <shortName evidence="11">RNAP omega subunit</shortName>
        <ecNumber evidence="2 11">2.7.7.6</ecNumber>
    </recommendedName>
    <alternativeName>
        <fullName evidence="9 11">RNA polymerase omega subunit</fullName>
    </alternativeName>
    <alternativeName>
        <fullName evidence="8 11">Transcriptase subunit omega</fullName>
    </alternativeName>
</protein>
<dbReference type="SUPFAM" id="SSF63562">
    <property type="entry name" value="RPB6/omega subunit-like"/>
    <property type="match status" value="1"/>
</dbReference>
<feature type="region of interest" description="Disordered" evidence="12">
    <location>
        <begin position="113"/>
        <end position="166"/>
    </location>
</feature>
<keyword evidence="7 11" id="KW-0804">Transcription</keyword>
<comment type="function">
    <text evidence="11">Promotes RNA polymerase assembly. Latches the N- and C-terminal regions of the beta' subunit thereby facilitating its interaction with the beta and alpha subunits.</text>
</comment>
<dbReference type="RefSeq" id="WP_092617374.1">
    <property type="nucleotide sequence ID" value="NZ_FNCV01000003.1"/>
</dbReference>
<evidence type="ECO:0000256" key="10">
    <source>
        <dbReference type="ARBA" id="ARBA00048552"/>
    </source>
</evidence>
<evidence type="ECO:0000256" key="4">
    <source>
        <dbReference type="ARBA" id="ARBA00022478"/>
    </source>
</evidence>
<evidence type="ECO:0000256" key="7">
    <source>
        <dbReference type="ARBA" id="ARBA00023163"/>
    </source>
</evidence>
<dbReference type="InterPro" id="IPR036161">
    <property type="entry name" value="RPB6/omega-like_sf"/>
</dbReference>
<evidence type="ECO:0000256" key="3">
    <source>
        <dbReference type="ARBA" id="ARBA00013725"/>
    </source>
</evidence>
<evidence type="ECO:0000256" key="11">
    <source>
        <dbReference type="HAMAP-Rule" id="MF_00366"/>
    </source>
</evidence>
<keyword evidence="4 11" id="KW-0240">DNA-directed RNA polymerase</keyword>
<evidence type="ECO:0000256" key="12">
    <source>
        <dbReference type="SAM" id="MobiDB-lite"/>
    </source>
</evidence>
<dbReference type="EC" id="2.7.7.6" evidence="2 11"/>
<dbReference type="GO" id="GO:0000428">
    <property type="term" value="C:DNA-directed RNA polymerase complex"/>
    <property type="evidence" value="ECO:0007669"/>
    <property type="project" value="UniProtKB-KW"/>
</dbReference>
<evidence type="ECO:0000313" key="14">
    <source>
        <dbReference type="Proteomes" id="UP000217076"/>
    </source>
</evidence>
<comment type="subunit">
    <text evidence="11">The RNAP catalytic core consists of 2 alpha, 1 beta, 1 beta' and 1 omega subunit. When a sigma factor is associated with the core the holoenzyme is formed, which can initiate transcription.</text>
</comment>
<reference evidence="14" key="1">
    <citation type="submission" date="2016-10" db="EMBL/GenBank/DDBJ databases">
        <authorList>
            <person name="Varghese N."/>
            <person name="Submissions S."/>
        </authorList>
    </citation>
    <scope>NUCLEOTIDE SEQUENCE [LARGE SCALE GENOMIC DNA]</scope>
    <source>
        <strain evidence="14">930I</strain>
    </source>
</reference>
<evidence type="ECO:0000256" key="1">
    <source>
        <dbReference type="ARBA" id="ARBA00006711"/>
    </source>
</evidence>
<name>A0A1G7YLU4_9PROT</name>
<gene>
    <name evidence="11" type="primary">rpoZ</name>
    <name evidence="13" type="ORF">SAMN05421742_103345</name>
</gene>
<dbReference type="GO" id="GO:0006351">
    <property type="term" value="P:DNA-templated transcription"/>
    <property type="evidence" value="ECO:0007669"/>
    <property type="project" value="UniProtKB-UniRule"/>
</dbReference>
<dbReference type="InterPro" id="IPR003716">
    <property type="entry name" value="DNA-dir_RNA_pol_omega"/>
</dbReference>
<keyword evidence="6 11" id="KW-0548">Nucleotidyltransferase</keyword>
<dbReference type="HAMAP" id="MF_00366">
    <property type="entry name" value="RNApol_bact_RpoZ"/>
    <property type="match status" value="1"/>
</dbReference>
<dbReference type="PANTHER" id="PTHR34476">
    <property type="entry name" value="DNA-DIRECTED RNA POLYMERASE SUBUNIT OMEGA"/>
    <property type="match status" value="1"/>
</dbReference>
<dbReference type="GO" id="GO:0003899">
    <property type="term" value="F:DNA-directed RNA polymerase activity"/>
    <property type="evidence" value="ECO:0007669"/>
    <property type="project" value="UniProtKB-UniRule"/>
</dbReference>
<keyword evidence="5 11" id="KW-0808">Transferase</keyword>
<dbReference type="Proteomes" id="UP000217076">
    <property type="component" value="Unassembled WGS sequence"/>
</dbReference>
<organism evidence="13 14">
    <name type="scientific">Roseospirillum parvum</name>
    <dbReference type="NCBI Taxonomy" id="83401"/>
    <lineage>
        <taxon>Bacteria</taxon>
        <taxon>Pseudomonadati</taxon>
        <taxon>Pseudomonadota</taxon>
        <taxon>Alphaproteobacteria</taxon>
        <taxon>Rhodospirillales</taxon>
        <taxon>Rhodospirillaceae</taxon>
        <taxon>Roseospirillum</taxon>
    </lineage>
</organism>
<comment type="catalytic activity">
    <reaction evidence="10 11">
        <text>RNA(n) + a ribonucleoside 5'-triphosphate = RNA(n+1) + diphosphate</text>
        <dbReference type="Rhea" id="RHEA:21248"/>
        <dbReference type="Rhea" id="RHEA-COMP:14527"/>
        <dbReference type="Rhea" id="RHEA-COMP:17342"/>
        <dbReference type="ChEBI" id="CHEBI:33019"/>
        <dbReference type="ChEBI" id="CHEBI:61557"/>
        <dbReference type="ChEBI" id="CHEBI:140395"/>
        <dbReference type="EC" id="2.7.7.6"/>
    </reaction>
</comment>
<keyword evidence="14" id="KW-1185">Reference proteome</keyword>
<proteinExistence type="inferred from homology"/>
<dbReference type="SMART" id="SM01409">
    <property type="entry name" value="RNA_pol_Rpb6"/>
    <property type="match status" value="1"/>
</dbReference>
<evidence type="ECO:0000313" key="13">
    <source>
        <dbReference type="EMBL" id="SDG97498.1"/>
    </source>
</evidence>
<dbReference type="OrthoDB" id="9796300at2"/>
<evidence type="ECO:0000256" key="2">
    <source>
        <dbReference type="ARBA" id="ARBA00012418"/>
    </source>
</evidence>
<evidence type="ECO:0000256" key="9">
    <source>
        <dbReference type="ARBA" id="ARBA00030998"/>
    </source>
</evidence>
<accession>A0A1G7YLU4</accession>
<dbReference type="Gene3D" id="3.90.940.10">
    <property type="match status" value="1"/>
</dbReference>
<comment type="similarity">
    <text evidence="1 11">Belongs to the RNA polymerase subunit omega family.</text>
</comment>
<dbReference type="GO" id="GO:0003677">
    <property type="term" value="F:DNA binding"/>
    <property type="evidence" value="ECO:0007669"/>
    <property type="project" value="UniProtKB-UniRule"/>
</dbReference>
<evidence type="ECO:0000256" key="5">
    <source>
        <dbReference type="ARBA" id="ARBA00022679"/>
    </source>
</evidence>